<reference evidence="1" key="1">
    <citation type="submission" date="2015-04" db="EMBL/GenBank/DDBJ databases">
        <title>The genome sequence of the plant pathogenic Rhizarian Plasmodiophora brassicae reveals insights in its biotrophic life cycle and the origin of chitin synthesis.</title>
        <authorList>
            <person name="Schwelm A."/>
            <person name="Fogelqvist J."/>
            <person name="Knaust A."/>
            <person name="Julke S."/>
            <person name="Lilja T."/>
            <person name="Dhandapani V."/>
            <person name="Bonilla-Rosso G."/>
            <person name="Karlsson M."/>
            <person name="Shevchenko A."/>
            <person name="Choi S.R."/>
            <person name="Kim H.G."/>
            <person name="Park J.Y."/>
            <person name="Lim Y.P."/>
            <person name="Ludwig-Muller J."/>
            <person name="Dixelius C."/>
        </authorList>
    </citation>
    <scope>NUCLEOTIDE SEQUENCE</scope>
    <source>
        <tissue evidence="1">Potato root galls</tissue>
    </source>
</reference>
<proteinExistence type="predicted"/>
<protein>
    <submittedName>
        <fullName evidence="1">Uncharacterized protein</fullName>
    </submittedName>
</protein>
<dbReference type="EMBL" id="HACM01008213">
    <property type="protein sequence ID" value="CRZ08655.1"/>
    <property type="molecule type" value="Transcribed_RNA"/>
</dbReference>
<name>A0A0H5R377_9EUKA</name>
<organism evidence="1">
    <name type="scientific">Spongospora subterranea</name>
    <dbReference type="NCBI Taxonomy" id="70186"/>
    <lineage>
        <taxon>Eukaryota</taxon>
        <taxon>Sar</taxon>
        <taxon>Rhizaria</taxon>
        <taxon>Endomyxa</taxon>
        <taxon>Phytomyxea</taxon>
        <taxon>Plasmodiophorida</taxon>
        <taxon>Plasmodiophoridae</taxon>
        <taxon>Spongospora</taxon>
    </lineage>
</organism>
<dbReference type="AlphaFoldDB" id="A0A0H5R377"/>
<dbReference type="EMBL" id="HACM01008259">
    <property type="protein sequence ID" value="CRZ08701.1"/>
    <property type="molecule type" value="Transcribed_RNA"/>
</dbReference>
<sequence>MICEGFCCASSIHFNIMDSSIQALRKQTLRTELPNNSPCGFPLKIIIGFNLVPTAVTVNATVIRRVDEVAARMFTVRAPTTFNVVDGCIEKKTGVWSIFMIKR</sequence>
<evidence type="ECO:0000313" key="1">
    <source>
        <dbReference type="EMBL" id="CRZ08655.1"/>
    </source>
</evidence>
<accession>A0A0H5R377</accession>